<gene>
    <name evidence="10" type="primary">CSON014267</name>
    <name evidence="11" type="synonym">CSON002283</name>
</gene>
<name>A0A336KRY7_CULSO</name>
<evidence type="ECO:0000256" key="3">
    <source>
        <dbReference type="ARBA" id="ARBA00004630"/>
    </source>
</evidence>
<evidence type="ECO:0000313" key="10">
    <source>
        <dbReference type="EMBL" id="SSX06862.1"/>
    </source>
</evidence>
<dbReference type="AlphaFoldDB" id="A0A336KRY7"/>
<evidence type="ECO:0000313" key="11">
    <source>
        <dbReference type="EMBL" id="SSX10592.1"/>
    </source>
</evidence>
<accession>A0A336KRY7</accession>
<feature type="transmembrane region" description="Helical" evidence="8">
    <location>
        <begin position="90"/>
        <end position="115"/>
    </location>
</feature>
<evidence type="ECO:0000256" key="6">
    <source>
        <dbReference type="ARBA" id="ARBA00022833"/>
    </source>
</evidence>
<evidence type="ECO:0000256" key="4">
    <source>
        <dbReference type="ARBA" id="ARBA00005975"/>
    </source>
</evidence>
<evidence type="ECO:0000256" key="5">
    <source>
        <dbReference type="ARBA" id="ARBA00022723"/>
    </source>
</evidence>
<feature type="domain" description="LITAF" evidence="9">
    <location>
        <begin position="53"/>
        <end position="137"/>
    </location>
</feature>
<dbReference type="GO" id="GO:0008270">
    <property type="term" value="F:zinc ion binding"/>
    <property type="evidence" value="ECO:0007669"/>
    <property type="project" value="TreeGrafter"/>
</dbReference>
<dbReference type="VEuPathDB" id="VectorBase:CSON014267"/>
<evidence type="ECO:0000256" key="7">
    <source>
        <dbReference type="ARBA" id="ARBA00023136"/>
    </source>
</evidence>
<proteinExistence type="inferred from homology"/>
<keyword evidence="7 8" id="KW-0472">Membrane</keyword>
<dbReference type="PANTHER" id="PTHR23292:SF6">
    <property type="entry name" value="FI16602P1-RELATED"/>
    <property type="match status" value="1"/>
</dbReference>
<comment type="subcellular location">
    <subcellularLocation>
        <location evidence="2">Endosome membrane</location>
        <topology evidence="2">Peripheral membrane protein</topology>
    </subcellularLocation>
    <subcellularLocation>
        <location evidence="1">Late endosome membrane</location>
    </subcellularLocation>
    <subcellularLocation>
        <location evidence="3">Lysosome membrane</location>
        <topology evidence="3">Peripheral membrane protein</topology>
        <orientation evidence="3">Cytoplasmic side</orientation>
    </subcellularLocation>
</comment>
<dbReference type="InterPro" id="IPR037519">
    <property type="entry name" value="LITAF_fam"/>
</dbReference>
<reference evidence="12" key="2">
    <citation type="submission" date="2018-07" db="EMBL/GenBank/DDBJ databases">
        <authorList>
            <person name="Quirk P.G."/>
            <person name="Krulwich T.A."/>
        </authorList>
    </citation>
    <scope>NUCLEOTIDE SEQUENCE</scope>
</reference>
<evidence type="ECO:0000256" key="1">
    <source>
        <dbReference type="ARBA" id="ARBA00004414"/>
    </source>
</evidence>
<dbReference type="EMBL" id="UFQT01000784">
    <property type="protein sequence ID" value="SSX27206.1"/>
    <property type="molecule type" value="Genomic_DNA"/>
</dbReference>
<evidence type="ECO:0000313" key="12">
    <source>
        <dbReference type="EMBL" id="SSX27206.1"/>
    </source>
</evidence>
<comment type="similarity">
    <text evidence="4">Belongs to the CDIP1/LITAF family.</text>
</comment>
<keyword evidence="8" id="KW-0812">Transmembrane</keyword>
<protein>
    <submittedName>
        <fullName evidence="11">CSON002283 protein</fullName>
    </submittedName>
    <submittedName>
        <fullName evidence="10">CSON014267 protein</fullName>
    </submittedName>
</protein>
<evidence type="ECO:0000256" key="8">
    <source>
        <dbReference type="SAM" id="Phobius"/>
    </source>
</evidence>
<evidence type="ECO:0000256" key="2">
    <source>
        <dbReference type="ARBA" id="ARBA00004481"/>
    </source>
</evidence>
<keyword evidence="8" id="KW-1133">Transmembrane helix</keyword>
<dbReference type="VEuPathDB" id="VectorBase:CSON002283"/>
<dbReference type="GO" id="GO:0005765">
    <property type="term" value="C:lysosomal membrane"/>
    <property type="evidence" value="ECO:0007669"/>
    <property type="project" value="UniProtKB-SubCell"/>
</dbReference>
<sequence>MNKTTPPAYGFVPQPNAPPPTYEQATGAAIPGQAYYVPPSGAAPGPIPGQPVVTQQIVTHVVTIGPHSTHMICPSCHGDINSKVRSSPGLIAWVSGFLIALFGCWFGCCLIPCCIDECMDVHHYCPNCNAYLGRHGRV</sequence>
<dbReference type="EMBL" id="UFQS01000784">
    <property type="protein sequence ID" value="SSX06862.1"/>
    <property type="molecule type" value="Genomic_DNA"/>
</dbReference>
<dbReference type="EMBL" id="UFQT01001380">
    <property type="protein sequence ID" value="SSX30275.1"/>
    <property type="molecule type" value="Genomic_DNA"/>
</dbReference>
<dbReference type="Pfam" id="PF10601">
    <property type="entry name" value="zf-LITAF-like"/>
    <property type="match status" value="1"/>
</dbReference>
<keyword evidence="6" id="KW-0862">Zinc</keyword>
<organism evidence="10">
    <name type="scientific">Culicoides sonorensis</name>
    <name type="common">Biting midge</name>
    <dbReference type="NCBI Taxonomy" id="179676"/>
    <lineage>
        <taxon>Eukaryota</taxon>
        <taxon>Metazoa</taxon>
        <taxon>Ecdysozoa</taxon>
        <taxon>Arthropoda</taxon>
        <taxon>Hexapoda</taxon>
        <taxon>Insecta</taxon>
        <taxon>Pterygota</taxon>
        <taxon>Neoptera</taxon>
        <taxon>Endopterygota</taxon>
        <taxon>Diptera</taxon>
        <taxon>Nematocera</taxon>
        <taxon>Chironomoidea</taxon>
        <taxon>Ceratopogonidae</taxon>
        <taxon>Ceratopogoninae</taxon>
        <taxon>Culicoides</taxon>
        <taxon>Monoculicoides</taxon>
    </lineage>
</organism>
<keyword evidence="5" id="KW-0479">Metal-binding</keyword>
<dbReference type="PROSITE" id="PS51837">
    <property type="entry name" value="LITAF"/>
    <property type="match status" value="1"/>
</dbReference>
<dbReference type="PANTHER" id="PTHR23292">
    <property type="entry name" value="LIPOPOLYSACCHARIDE-INDUCED TUMOR NECROSIS FACTOR-ALPHA FACTOR"/>
    <property type="match status" value="1"/>
</dbReference>
<dbReference type="SMART" id="SM00714">
    <property type="entry name" value="LITAF"/>
    <property type="match status" value="1"/>
</dbReference>
<dbReference type="EMBL" id="UFQS01001380">
    <property type="protein sequence ID" value="SSX10592.1"/>
    <property type="molecule type" value="Genomic_DNA"/>
</dbReference>
<dbReference type="OMA" id="QVLPPMY"/>
<evidence type="ECO:0000259" key="9">
    <source>
        <dbReference type="PROSITE" id="PS51837"/>
    </source>
</evidence>
<dbReference type="GO" id="GO:0031902">
    <property type="term" value="C:late endosome membrane"/>
    <property type="evidence" value="ECO:0007669"/>
    <property type="project" value="UniProtKB-SubCell"/>
</dbReference>
<reference evidence="10" key="1">
    <citation type="submission" date="2018-04" db="EMBL/GenBank/DDBJ databases">
        <authorList>
            <person name="Go L.Y."/>
            <person name="Mitchell J.A."/>
        </authorList>
    </citation>
    <scope>NUCLEOTIDE SEQUENCE</scope>
    <source>
        <tissue evidence="10">Whole organism</tissue>
    </source>
</reference>
<dbReference type="InterPro" id="IPR006629">
    <property type="entry name" value="LITAF"/>
</dbReference>